<evidence type="ECO:0000256" key="3">
    <source>
        <dbReference type="ARBA" id="ARBA00022547"/>
    </source>
</evidence>
<evidence type="ECO:0000256" key="1">
    <source>
        <dbReference type="ARBA" id="ARBA00007479"/>
    </source>
</evidence>
<evidence type="ECO:0000313" key="15">
    <source>
        <dbReference type="Ensembl" id="ENSPSNP00000025237.1"/>
    </source>
</evidence>
<dbReference type="AlphaFoldDB" id="A0A8C9CS38"/>
<evidence type="ECO:0000256" key="8">
    <source>
        <dbReference type="ARBA" id="ARBA00023065"/>
    </source>
</evidence>
<accession>A0A8C9CS38</accession>
<keyword evidence="2 13" id="KW-0813">Transport</keyword>
<reference evidence="15" key="2">
    <citation type="submission" date="2025-08" db="UniProtKB">
        <authorList>
            <consortium name="Ensembl"/>
        </authorList>
    </citation>
    <scope>IDENTIFICATION</scope>
</reference>
<evidence type="ECO:0000256" key="11">
    <source>
        <dbReference type="ARBA" id="ARBA00055529"/>
    </source>
</evidence>
<keyword evidence="14" id="KW-0175">Coiled coil</keyword>
<keyword evidence="7" id="KW-0007">Acetylation</keyword>
<comment type="function">
    <text evidence="11 13">Subunit b, of the mitochondrial membrane ATP synthase complex (F(1)F(0) ATP synthase or Complex V) that produces ATP from ADP in the presence of a proton gradient across the membrane which is generated by electron transport complexes of the respiratory chain. ATP synthase complex consist of a soluble F(1) head domain - the catalytic core - and a membrane F(1) domain - the membrane proton channel. These two domains are linked by a central stalk rotating inside the F(1) region and a stationary peripheral stalk. During catalysis, ATP synthesis in the catalytic domain of F(1) is coupled via a rotary mechanism of the central stalk subunits to proton translocation. In vivo, can only synthesize ATP although its ATP hydrolase activity can be activated artificially in vitro. Part of the complex F(0) domain. Part of the complex F(0) domain and the peripheric stalk, which acts as a stator to hold the catalytic alpha(3)beta(3) subcomplex and subunit a/ATP6 static relative to the rotary elements.</text>
</comment>
<keyword evidence="8 13" id="KW-0406">Ion transport</keyword>
<evidence type="ECO:0000256" key="2">
    <source>
        <dbReference type="ARBA" id="ARBA00022448"/>
    </source>
</evidence>
<dbReference type="InterPro" id="IPR013837">
    <property type="entry name" value="ATP_synth_F0_suB"/>
</dbReference>
<keyword evidence="4 13" id="KW-0375">Hydrogen ion transport</keyword>
<evidence type="ECO:0000256" key="12">
    <source>
        <dbReference type="ARBA" id="ARBA00064647"/>
    </source>
</evidence>
<dbReference type="Gene3D" id="1.20.5.2210">
    <property type="match status" value="1"/>
</dbReference>
<dbReference type="GO" id="GO:0045259">
    <property type="term" value="C:proton-transporting ATP synthase complex"/>
    <property type="evidence" value="ECO:0007669"/>
    <property type="project" value="UniProtKB-KW"/>
</dbReference>
<organism evidence="15 16">
    <name type="scientific">Phocoena sinus</name>
    <name type="common">Vaquita</name>
    <dbReference type="NCBI Taxonomy" id="42100"/>
    <lineage>
        <taxon>Eukaryota</taxon>
        <taxon>Metazoa</taxon>
        <taxon>Chordata</taxon>
        <taxon>Craniata</taxon>
        <taxon>Vertebrata</taxon>
        <taxon>Euteleostomi</taxon>
        <taxon>Mammalia</taxon>
        <taxon>Eutheria</taxon>
        <taxon>Laurasiatheria</taxon>
        <taxon>Artiodactyla</taxon>
        <taxon>Whippomorpha</taxon>
        <taxon>Cetacea</taxon>
        <taxon>Odontoceti</taxon>
        <taxon>Phocoenidae</taxon>
        <taxon>Phocoena</taxon>
    </lineage>
</organism>
<gene>
    <name evidence="15" type="primary">ATP5PB</name>
</gene>
<dbReference type="InterPro" id="IPR008688">
    <property type="entry name" value="ATP_synth_Bsub_B/MI25"/>
</dbReference>
<feature type="coiled-coil region" evidence="14">
    <location>
        <begin position="165"/>
        <end position="193"/>
    </location>
</feature>
<dbReference type="GeneTree" id="ENSGT00390000001958"/>
<keyword evidence="3 13" id="KW-0138">CF(0)</keyword>
<keyword evidence="16" id="KW-1185">Reference proteome</keyword>
<comment type="subcellular location">
    <subcellularLocation>
        <location evidence="13">Mitochondrion</location>
    </subcellularLocation>
    <subcellularLocation>
        <location evidence="13">Mitochondrion inner membrane</location>
    </subcellularLocation>
</comment>
<dbReference type="FunFam" id="1.20.5.2210:FF:000001">
    <property type="entry name" value="ATP synthase F(0) complex subunit B1, mitochondrial"/>
    <property type="match status" value="1"/>
</dbReference>
<reference evidence="15" key="1">
    <citation type="submission" date="2019-08" db="EMBL/GenBank/DDBJ databases">
        <title>Phocoena sinus (Vaquita) genome, mPhoSin1, primary haplotype.</title>
        <authorList>
            <person name="Morin P."/>
            <person name="Mountcastle J."/>
            <person name="Fungtammasan C."/>
            <person name="Rhie A."/>
            <person name="Rojas-Bracho L."/>
            <person name="Smith C.R."/>
            <person name="Taylor B.L."/>
            <person name="Gulland F.M.D."/>
            <person name="Musser W."/>
            <person name="Houck M."/>
            <person name="Haase B."/>
            <person name="Paez S."/>
            <person name="Howe K."/>
            <person name="Torrance J."/>
            <person name="Formenti G."/>
            <person name="Phillippy A."/>
            <person name="Ryder O."/>
            <person name="Jarvis E.D."/>
            <person name="Fedrigo O."/>
        </authorList>
    </citation>
    <scope>NUCLEOTIDE SEQUENCE [LARGE SCALE GENOMIC DNA]</scope>
</reference>
<evidence type="ECO:0000256" key="4">
    <source>
        <dbReference type="ARBA" id="ARBA00022781"/>
    </source>
</evidence>
<keyword evidence="6" id="KW-0809">Transit peptide</keyword>
<keyword evidence="9 13" id="KW-0496">Mitochondrion</keyword>
<reference evidence="15" key="3">
    <citation type="submission" date="2025-09" db="UniProtKB">
        <authorList>
            <consortium name="Ensembl"/>
        </authorList>
    </citation>
    <scope>IDENTIFICATION</scope>
</reference>
<evidence type="ECO:0000256" key="5">
    <source>
        <dbReference type="ARBA" id="ARBA00022792"/>
    </source>
</evidence>
<dbReference type="Proteomes" id="UP000694554">
    <property type="component" value="Chromosome 1"/>
</dbReference>
<protein>
    <recommendedName>
        <fullName evidence="13">ATP synthase subunit b</fullName>
    </recommendedName>
</protein>
<name>A0A8C9CS38_PHOSS</name>
<evidence type="ECO:0000256" key="13">
    <source>
        <dbReference type="RuleBase" id="RU368017"/>
    </source>
</evidence>
<evidence type="ECO:0000256" key="9">
    <source>
        <dbReference type="ARBA" id="ARBA00023128"/>
    </source>
</evidence>
<keyword evidence="10 13" id="KW-0472">Membrane</keyword>
<dbReference type="GO" id="GO:0046933">
    <property type="term" value="F:proton-transporting ATP synthase activity, rotational mechanism"/>
    <property type="evidence" value="ECO:0007669"/>
    <property type="project" value="TreeGrafter"/>
</dbReference>
<dbReference type="PANTHER" id="PTHR12733">
    <property type="entry name" value="MITOCHONDRIAL ATP SYNTHASE B CHAIN"/>
    <property type="match status" value="1"/>
</dbReference>
<dbReference type="SUPFAM" id="SSF161060">
    <property type="entry name" value="ATP synthase B chain-like"/>
    <property type="match status" value="1"/>
</dbReference>
<dbReference type="PANTHER" id="PTHR12733:SF3">
    <property type="entry name" value="ATP SYNTHASE F(0) COMPLEX SUBUNIT B1, MITOCHONDRIAL"/>
    <property type="match status" value="1"/>
</dbReference>
<dbReference type="GO" id="GO:0005743">
    <property type="term" value="C:mitochondrial inner membrane"/>
    <property type="evidence" value="ECO:0007669"/>
    <property type="project" value="UniProtKB-SubCell"/>
</dbReference>
<comment type="subunit">
    <text evidence="13">F-type ATPases have 2 components, CF(1) - the catalytic core - and CF(0) - the membrane proton channel. CF(1) and CF(0) have multiple subunits.</text>
</comment>
<sequence>MKRARCSLLARLVSDHLVFAPTESPVAVTGARRLLCGRSLKMLSRVVLSAATAAAPSLKNAALLGPGVLQATRIFHKGQPSLAPVPPLPEYGGKVRFGLIPEEFFQFLYPKTGVTGPYVLGTGLILYLLSKEIYVITAETFSAISAIGVLIYLVKKYGASIGEFADKLNEQKIAELEEVKQASIKQIQDAIDLEKSHQALVQKRHYLFDVQRNNIAMALEVAYRERLHRVYKEVKNRLDYHISVQNMTRQKEQEHMINWVEKNVVQSISVQQEKETIAKCIADLKLLAKKAQAQPAL</sequence>
<dbReference type="Ensembl" id="ENSPSNT00000028371.1">
    <property type="protein sequence ID" value="ENSPSNP00000025237.1"/>
    <property type="gene ID" value="ENSPSNG00000018380.1"/>
</dbReference>
<keyword evidence="5 13" id="KW-0999">Mitochondrion inner membrane</keyword>
<evidence type="ECO:0000313" key="16">
    <source>
        <dbReference type="Proteomes" id="UP000694554"/>
    </source>
</evidence>
<comment type="subunit">
    <text evidence="12">Component of the ATP synthase complex composed at least of ATP5F1A/subunit alpha, ATP5F1B/subunit beta, ATP5MC1/subunit c (homooctomer), MT-ATP6/subunit a, MT-ATP8/subunit 8, ATP5ME/subunit e, ATP5MF/subunit f, ATP5MG/subunit g, ATP5MK/subunit k, ATP5MJ/subunit j, ATP5F1C/subunit gamma, ATP5F1D/subunit delta, ATP5F1E/subunit epsilon, ATP5PF/subunit F6, ATP5PB/subunit b, ATP5PD/subunit d, ATP5PO/subunit OSCP. ATP synthase complex consists of a soluble F(1) head domain (subunits alpha(3) and beta(3)) - the catalytic core - and a membrane F(0) domain - the membrane proton channel (subunits c, a, 8, e, f, g, k and j). These two domains are linked by a central stalk (subunits gamma, delta, and epsilon) rotating inside the F1 region and a stationary peripheral stalk (subunits F6, b, d, and OSCP).</text>
</comment>
<evidence type="ECO:0000256" key="7">
    <source>
        <dbReference type="ARBA" id="ARBA00022990"/>
    </source>
</evidence>
<comment type="similarity">
    <text evidence="1 13">Belongs to the eukaryotic ATPase B chain family.</text>
</comment>
<evidence type="ECO:0000256" key="6">
    <source>
        <dbReference type="ARBA" id="ARBA00022946"/>
    </source>
</evidence>
<evidence type="ECO:0000256" key="10">
    <source>
        <dbReference type="ARBA" id="ARBA00023136"/>
    </source>
</evidence>
<dbReference type="Pfam" id="PF05405">
    <property type="entry name" value="Mt_ATP-synt_B"/>
    <property type="match status" value="1"/>
</dbReference>
<proteinExistence type="inferred from homology"/>
<evidence type="ECO:0000256" key="14">
    <source>
        <dbReference type="SAM" id="Coils"/>
    </source>
</evidence>